<name>A0A5E7S2H4_PSEFL</name>
<sequence>METYKALIVAFTLIALYTGPVIAGPPVTVTFKNIGSQTATYIPTTNNEFITKTNASPTPQASVTSNDSNTYLVQNNASPDYTHANLRYQIGSKKCVYLATFVTTPGPGATKVPKWNSTATPSGGATCTIRTTRTNPTTYAWSVEITMR</sequence>
<reference evidence="1 2" key="1">
    <citation type="submission" date="2019-09" db="EMBL/GenBank/DDBJ databases">
        <authorList>
            <person name="Chandra G."/>
            <person name="Truman W A."/>
        </authorList>
    </citation>
    <scope>NUCLEOTIDE SEQUENCE [LARGE SCALE GENOMIC DNA]</scope>
    <source>
        <strain evidence="1">PS938</strain>
    </source>
</reference>
<gene>
    <name evidence="1" type="ORF">PS938_00616</name>
</gene>
<dbReference type="Proteomes" id="UP000327191">
    <property type="component" value="Unassembled WGS sequence"/>
</dbReference>
<accession>A0A5E7S2H4</accession>
<dbReference type="RefSeq" id="WP_150671957.1">
    <property type="nucleotide sequence ID" value="NZ_CABVJE010000002.1"/>
</dbReference>
<dbReference type="EMBL" id="CABVJE010000002">
    <property type="protein sequence ID" value="VVP80304.1"/>
    <property type="molecule type" value="Genomic_DNA"/>
</dbReference>
<proteinExistence type="predicted"/>
<organism evidence="1 2">
    <name type="scientific">Pseudomonas fluorescens</name>
    <dbReference type="NCBI Taxonomy" id="294"/>
    <lineage>
        <taxon>Bacteria</taxon>
        <taxon>Pseudomonadati</taxon>
        <taxon>Pseudomonadota</taxon>
        <taxon>Gammaproteobacteria</taxon>
        <taxon>Pseudomonadales</taxon>
        <taxon>Pseudomonadaceae</taxon>
        <taxon>Pseudomonas</taxon>
    </lineage>
</organism>
<evidence type="ECO:0000313" key="2">
    <source>
        <dbReference type="Proteomes" id="UP000327191"/>
    </source>
</evidence>
<dbReference type="AlphaFoldDB" id="A0A5E7S2H4"/>
<evidence type="ECO:0000313" key="1">
    <source>
        <dbReference type="EMBL" id="VVP80304.1"/>
    </source>
</evidence>
<protein>
    <submittedName>
        <fullName evidence="1">Uncharacterized protein</fullName>
    </submittedName>
</protein>
<dbReference type="OrthoDB" id="8593804at2"/>